<dbReference type="PANTHER" id="PTHR24286">
    <property type="entry name" value="CYTOCHROME P450 26"/>
    <property type="match status" value="1"/>
</dbReference>
<evidence type="ECO:0000313" key="8">
    <source>
        <dbReference type="Proteomes" id="UP001605036"/>
    </source>
</evidence>
<evidence type="ECO:0000256" key="6">
    <source>
        <dbReference type="ARBA" id="ARBA00023033"/>
    </source>
</evidence>
<reference evidence="7 8" key="1">
    <citation type="submission" date="2024-09" db="EMBL/GenBank/DDBJ databases">
        <title>Chromosome-scale assembly of Riccia fluitans.</title>
        <authorList>
            <person name="Paukszto L."/>
            <person name="Sawicki J."/>
            <person name="Karawczyk K."/>
            <person name="Piernik-Szablinska J."/>
            <person name="Szczecinska M."/>
            <person name="Mazdziarz M."/>
        </authorList>
    </citation>
    <scope>NUCLEOTIDE SEQUENCE [LARGE SCALE GENOMIC DNA]</scope>
    <source>
        <strain evidence="7">Rf_01</strain>
        <tissue evidence="7">Aerial parts of the thallus</tissue>
    </source>
</reference>
<comment type="caution">
    <text evidence="7">The sequence shown here is derived from an EMBL/GenBank/DDBJ whole genome shotgun (WGS) entry which is preliminary data.</text>
</comment>
<keyword evidence="2" id="KW-0349">Heme</keyword>
<dbReference type="SUPFAM" id="SSF48264">
    <property type="entry name" value="Cytochrome P450"/>
    <property type="match status" value="1"/>
</dbReference>
<evidence type="ECO:0000256" key="3">
    <source>
        <dbReference type="ARBA" id="ARBA00022723"/>
    </source>
</evidence>
<keyword evidence="3" id="KW-0479">Metal-binding</keyword>
<keyword evidence="8" id="KW-1185">Reference proteome</keyword>
<gene>
    <name evidence="7" type="ORF">R1flu_009342</name>
</gene>
<dbReference type="EMBL" id="JBHFFA010000002">
    <property type="protein sequence ID" value="KAL2641755.1"/>
    <property type="molecule type" value="Genomic_DNA"/>
</dbReference>
<sequence length="99" mass="11558">MDELRVEFIKWSYGMLKLSINLPSFAYYSSLKARKQIVQLLDMIIGQQKQEMAEGQMRVLTSLLTVLDEKWEFTSESSIKDNLILLLFTGYNTSNNTWL</sequence>
<protein>
    <submittedName>
        <fullName evidence="7">Uncharacterized protein</fullName>
    </submittedName>
</protein>
<accession>A0ABD1Z226</accession>
<dbReference type="InterPro" id="IPR036396">
    <property type="entry name" value="Cyt_P450_sf"/>
</dbReference>
<evidence type="ECO:0000256" key="4">
    <source>
        <dbReference type="ARBA" id="ARBA00023002"/>
    </source>
</evidence>
<comment type="similarity">
    <text evidence="1">Belongs to the cytochrome P450 family.</text>
</comment>
<dbReference type="AlphaFoldDB" id="A0ABD1Z226"/>
<keyword evidence="5" id="KW-0408">Iron</keyword>
<evidence type="ECO:0000256" key="5">
    <source>
        <dbReference type="ARBA" id="ARBA00023004"/>
    </source>
</evidence>
<dbReference type="PANTHER" id="PTHR24286:SF384">
    <property type="entry name" value="P450, PUTATIVE (EUROFUNG)-RELATED"/>
    <property type="match status" value="1"/>
</dbReference>
<keyword evidence="4" id="KW-0560">Oxidoreductase</keyword>
<dbReference type="GO" id="GO:0004497">
    <property type="term" value="F:monooxygenase activity"/>
    <property type="evidence" value="ECO:0007669"/>
    <property type="project" value="UniProtKB-KW"/>
</dbReference>
<dbReference type="Proteomes" id="UP001605036">
    <property type="component" value="Unassembled WGS sequence"/>
</dbReference>
<name>A0ABD1Z226_9MARC</name>
<proteinExistence type="inferred from homology"/>
<organism evidence="7 8">
    <name type="scientific">Riccia fluitans</name>
    <dbReference type="NCBI Taxonomy" id="41844"/>
    <lineage>
        <taxon>Eukaryota</taxon>
        <taxon>Viridiplantae</taxon>
        <taxon>Streptophyta</taxon>
        <taxon>Embryophyta</taxon>
        <taxon>Marchantiophyta</taxon>
        <taxon>Marchantiopsida</taxon>
        <taxon>Marchantiidae</taxon>
        <taxon>Marchantiales</taxon>
        <taxon>Ricciaceae</taxon>
        <taxon>Riccia</taxon>
    </lineage>
</organism>
<keyword evidence="6" id="KW-0503">Monooxygenase</keyword>
<dbReference type="GO" id="GO:0046872">
    <property type="term" value="F:metal ion binding"/>
    <property type="evidence" value="ECO:0007669"/>
    <property type="project" value="UniProtKB-KW"/>
</dbReference>
<evidence type="ECO:0000256" key="2">
    <source>
        <dbReference type="ARBA" id="ARBA00022617"/>
    </source>
</evidence>
<dbReference type="Gene3D" id="1.10.630.10">
    <property type="entry name" value="Cytochrome P450"/>
    <property type="match status" value="1"/>
</dbReference>
<evidence type="ECO:0000256" key="1">
    <source>
        <dbReference type="ARBA" id="ARBA00010617"/>
    </source>
</evidence>
<evidence type="ECO:0000313" key="7">
    <source>
        <dbReference type="EMBL" id="KAL2641755.1"/>
    </source>
</evidence>